<dbReference type="RefSeq" id="WP_073344242.1">
    <property type="nucleotide sequence ID" value="NZ_FQVH01000020.1"/>
</dbReference>
<sequence length="106" mass="11864">MNYKFLYIVIGMSVVTYIPRVLPAIGLSRIKLPDWFLLFLEYIPVSVLAALLIPSILVQNKKVDVVNPYFLASIPTVAVAYKSKNIFIPIIVGLLSYLVISKVILP</sequence>
<gene>
    <name evidence="2" type="ORF">SAMN02746089_01781</name>
</gene>
<dbReference type="Proteomes" id="UP000184088">
    <property type="component" value="Unassembled WGS sequence"/>
</dbReference>
<keyword evidence="1" id="KW-0812">Transmembrane</keyword>
<feature type="transmembrane region" description="Helical" evidence="1">
    <location>
        <begin position="35"/>
        <end position="57"/>
    </location>
</feature>
<feature type="transmembrane region" description="Helical" evidence="1">
    <location>
        <begin position="86"/>
        <end position="105"/>
    </location>
</feature>
<evidence type="ECO:0000256" key="1">
    <source>
        <dbReference type="SAM" id="Phobius"/>
    </source>
</evidence>
<evidence type="ECO:0000313" key="3">
    <source>
        <dbReference type="Proteomes" id="UP000184088"/>
    </source>
</evidence>
<dbReference type="Pfam" id="PF05437">
    <property type="entry name" value="AzlD"/>
    <property type="match status" value="1"/>
</dbReference>
<reference evidence="2 3" key="1">
    <citation type="submission" date="2016-11" db="EMBL/GenBank/DDBJ databases">
        <authorList>
            <person name="Jaros S."/>
            <person name="Januszkiewicz K."/>
            <person name="Wedrychowicz H."/>
        </authorList>
    </citation>
    <scope>NUCLEOTIDE SEQUENCE [LARGE SCALE GENOMIC DNA]</scope>
    <source>
        <strain evidence="2 3">DSM 17918</strain>
    </source>
</reference>
<feature type="transmembrane region" description="Helical" evidence="1">
    <location>
        <begin position="6"/>
        <end position="23"/>
    </location>
</feature>
<dbReference type="InterPro" id="IPR008407">
    <property type="entry name" value="Brnchd-chn_aa_trnsp_AzlD"/>
</dbReference>
<keyword evidence="3" id="KW-1185">Reference proteome</keyword>
<keyword evidence="1" id="KW-0472">Membrane</keyword>
<dbReference type="EMBL" id="FQVH01000020">
    <property type="protein sequence ID" value="SHF37486.1"/>
    <property type="molecule type" value="Genomic_DNA"/>
</dbReference>
<dbReference type="STRING" id="1121256.SAMN02746089_01781"/>
<name>A0A1M5B4Z6_9THEO</name>
<proteinExistence type="predicted"/>
<dbReference type="OrthoDB" id="9811308at2"/>
<dbReference type="AlphaFoldDB" id="A0A1M5B4Z6"/>
<keyword evidence="1" id="KW-1133">Transmembrane helix</keyword>
<accession>A0A1M5B4Z6</accession>
<protein>
    <submittedName>
        <fullName evidence="2">Branched-chain amino acid transport protein</fullName>
    </submittedName>
</protein>
<organism evidence="2 3">
    <name type="scientific">Caldanaerobius fijiensis DSM 17918</name>
    <dbReference type="NCBI Taxonomy" id="1121256"/>
    <lineage>
        <taxon>Bacteria</taxon>
        <taxon>Bacillati</taxon>
        <taxon>Bacillota</taxon>
        <taxon>Clostridia</taxon>
        <taxon>Thermoanaerobacterales</taxon>
        <taxon>Thermoanaerobacteraceae</taxon>
        <taxon>Caldanaerobius</taxon>
    </lineage>
</organism>
<evidence type="ECO:0000313" key="2">
    <source>
        <dbReference type="EMBL" id="SHF37486.1"/>
    </source>
</evidence>